<evidence type="ECO:0000313" key="3">
    <source>
        <dbReference type="EMBL" id="BDS06496.1"/>
    </source>
</evidence>
<sequence>MKVNSKLRLLGSIVLASTMMSATSQAVVLVMWSQVGNDVVASYSGEMGLNADSNAPLFTQTEVAPNYFNNQGGSIGFNQTETFMATDFTGIITGTFIADLTSGDRFGHFGTSFYVGPAGYTATTEVTGSMTFENQTLAGMGVDGFAAPTVAFSFDNQGVEEALILYQTDNVPEPSSTALLGLAGLVLIIRRRR</sequence>
<feature type="domain" description="Ice-binding protein C-terminal" evidence="2">
    <location>
        <begin position="171"/>
        <end position="192"/>
    </location>
</feature>
<feature type="signal peptide" evidence="1">
    <location>
        <begin position="1"/>
        <end position="26"/>
    </location>
</feature>
<protein>
    <recommendedName>
        <fullName evidence="2">Ice-binding protein C-terminal domain-containing protein</fullName>
    </recommendedName>
</protein>
<name>A0AAT9FKM7_9BACT</name>
<organism evidence="3">
    <name type="scientific">Oceaniferula spumae</name>
    <dbReference type="NCBI Taxonomy" id="2979115"/>
    <lineage>
        <taxon>Bacteria</taxon>
        <taxon>Pseudomonadati</taxon>
        <taxon>Verrucomicrobiota</taxon>
        <taxon>Verrucomicrobiia</taxon>
        <taxon>Verrucomicrobiales</taxon>
        <taxon>Verrucomicrobiaceae</taxon>
        <taxon>Oceaniferula</taxon>
    </lineage>
</organism>
<reference evidence="3" key="1">
    <citation type="submission" date="2024-07" db="EMBL/GenBank/DDBJ databases">
        <title>Complete genome sequence of Verrucomicrobiaceae bacterium NT6N.</title>
        <authorList>
            <person name="Huang C."/>
            <person name="Takami H."/>
            <person name="Hamasaki K."/>
        </authorList>
    </citation>
    <scope>NUCLEOTIDE SEQUENCE</scope>
    <source>
        <strain evidence="3">NT6N</strain>
    </source>
</reference>
<keyword evidence="1" id="KW-0732">Signal</keyword>
<evidence type="ECO:0000256" key="1">
    <source>
        <dbReference type="SAM" id="SignalP"/>
    </source>
</evidence>
<evidence type="ECO:0000259" key="2">
    <source>
        <dbReference type="Pfam" id="PF07589"/>
    </source>
</evidence>
<dbReference type="AlphaFoldDB" id="A0AAT9FKM7"/>
<dbReference type="KEGG" id="osu:NT6N_15360"/>
<feature type="chain" id="PRO_5043983686" description="Ice-binding protein C-terminal domain-containing protein" evidence="1">
    <location>
        <begin position="27"/>
        <end position="193"/>
    </location>
</feature>
<dbReference type="Pfam" id="PF07589">
    <property type="entry name" value="PEP-CTERM"/>
    <property type="match status" value="1"/>
</dbReference>
<dbReference type="InterPro" id="IPR013424">
    <property type="entry name" value="Ice-binding_C"/>
</dbReference>
<dbReference type="NCBIfam" id="TIGR02595">
    <property type="entry name" value="PEP_CTERM"/>
    <property type="match status" value="1"/>
</dbReference>
<proteinExistence type="predicted"/>
<gene>
    <name evidence="3" type="ORF">NT6N_15360</name>
</gene>
<accession>A0AAT9FKM7</accession>
<dbReference type="EMBL" id="AP026866">
    <property type="protein sequence ID" value="BDS06496.1"/>
    <property type="molecule type" value="Genomic_DNA"/>
</dbReference>